<keyword evidence="6 7" id="KW-0472">Membrane</keyword>
<comment type="subcellular location">
    <subcellularLocation>
        <location evidence="1">Cell membrane</location>
        <topology evidence="1">Multi-pass membrane protein</topology>
    </subcellularLocation>
</comment>
<dbReference type="OrthoDB" id="9808524at2"/>
<dbReference type="Proteomes" id="UP000403266">
    <property type="component" value="Unassembled WGS sequence"/>
</dbReference>
<sequence length="135" mass="14306">MNTTQLETVWAPRLLSILRIVAALIFMAHGTQKLLGFPVSPNPGPAAFSLPWIAGVLEIVGGALLVPGLFVRPVAFVLSGLMAAAYWIAHAPRSVYPVLNGGDAAILYCFVFLFIAAAGGGAWSLDRFLRNGRTA</sequence>
<evidence type="ECO:0000313" key="9">
    <source>
        <dbReference type="Proteomes" id="UP000403266"/>
    </source>
</evidence>
<dbReference type="EMBL" id="VOSK01000050">
    <property type="protein sequence ID" value="MPR26469.1"/>
    <property type="molecule type" value="Genomic_DNA"/>
</dbReference>
<dbReference type="InterPro" id="IPR032808">
    <property type="entry name" value="DoxX"/>
</dbReference>
<evidence type="ECO:0000256" key="7">
    <source>
        <dbReference type="SAM" id="Phobius"/>
    </source>
</evidence>
<evidence type="ECO:0000256" key="1">
    <source>
        <dbReference type="ARBA" id="ARBA00004651"/>
    </source>
</evidence>
<keyword evidence="3" id="KW-1003">Cell membrane</keyword>
<feature type="transmembrane region" description="Helical" evidence="7">
    <location>
        <begin position="105"/>
        <end position="125"/>
    </location>
</feature>
<keyword evidence="5 7" id="KW-1133">Transmembrane helix</keyword>
<dbReference type="Pfam" id="PF07681">
    <property type="entry name" value="DoxX"/>
    <property type="match status" value="1"/>
</dbReference>
<name>A0A5N7MJ88_9HYPH</name>
<evidence type="ECO:0000313" key="8">
    <source>
        <dbReference type="EMBL" id="MPR26469.1"/>
    </source>
</evidence>
<dbReference type="RefSeq" id="WP_152712643.1">
    <property type="nucleotide sequence ID" value="NZ_VOSJ01000049.1"/>
</dbReference>
<dbReference type="PANTHER" id="PTHR33452">
    <property type="entry name" value="OXIDOREDUCTASE CATD-RELATED"/>
    <property type="match status" value="1"/>
</dbReference>
<feature type="transmembrane region" description="Helical" evidence="7">
    <location>
        <begin position="46"/>
        <end position="66"/>
    </location>
</feature>
<dbReference type="InterPro" id="IPR051907">
    <property type="entry name" value="DoxX-like_oxidoreductase"/>
</dbReference>
<evidence type="ECO:0000256" key="4">
    <source>
        <dbReference type="ARBA" id="ARBA00022692"/>
    </source>
</evidence>
<dbReference type="AlphaFoldDB" id="A0A5N7MJ88"/>
<keyword evidence="4 7" id="KW-0812">Transmembrane</keyword>
<keyword evidence="9" id="KW-1185">Reference proteome</keyword>
<gene>
    <name evidence="8" type="ORF">FS320_14885</name>
</gene>
<proteinExistence type="inferred from homology"/>
<comment type="caution">
    <text evidence="8">The sequence shown here is derived from an EMBL/GenBank/DDBJ whole genome shotgun (WGS) entry which is preliminary data.</text>
</comment>
<dbReference type="GO" id="GO:0005886">
    <property type="term" value="C:plasma membrane"/>
    <property type="evidence" value="ECO:0007669"/>
    <property type="project" value="UniProtKB-SubCell"/>
</dbReference>
<reference evidence="8 9" key="1">
    <citation type="journal article" date="2019" name="Syst. Appl. Microbiol.">
        <title>Microvirga tunisiensis sp. nov., a root nodule symbiotic bacterium isolated from Lupinus micranthus and L. luteus grown in Northern Tunisia.</title>
        <authorList>
            <person name="Msaddak A."/>
            <person name="Rejili M."/>
            <person name="Duran D."/>
            <person name="Mars M."/>
            <person name="Palacios J.M."/>
            <person name="Ruiz-Argueso T."/>
            <person name="Rey L."/>
            <person name="Imperial J."/>
        </authorList>
    </citation>
    <scope>NUCLEOTIDE SEQUENCE [LARGE SCALE GENOMIC DNA]</scope>
    <source>
        <strain evidence="8 9">Lmie10</strain>
    </source>
</reference>
<dbReference type="PANTHER" id="PTHR33452:SF4">
    <property type="entry name" value="BLL4328 PROTEIN"/>
    <property type="match status" value="1"/>
</dbReference>
<evidence type="ECO:0000256" key="2">
    <source>
        <dbReference type="ARBA" id="ARBA00006679"/>
    </source>
</evidence>
<protein>
    <submittedName>
        <fullName evidence="8">DoxX family protein</fullName>
    </submittedName>
</protein>
<accession>A0A5N7MJ88</accession>
<comment type="similarity">
    <text evidence="2">Belongs to the DoxX family.</text>
</comment>
<organism evidence="8 9">
    <name type="scientific">Microvirga tunisiensis</name>
    <dbReference type="NCBI Taxonomy" id="2108360"/>
    <lineage>
        <taxon>Bacteria</taxon>
        <taxon>Pseudomonadati</taxon>
        <taxon>Pseudomonadota</taxon>
        <taxon>Alphaproteobacteria</taxon>
        <taxon>Hyphomicrobiales</taxon>
        <taxon>Methylobacteriaceae</taxon>
        <taxon>Microvirga</taxon>
    </lineage>
</organism>
<evidence type="ECO:0000256" key="3">
    <source>
        <dbReference type="ARBA" id="ARBA00022475"/>
    </source>
</evidence>
<evidence type="ECO:0000256" key="5">
    <source>
        <dbReference type="ARBA" id="ARBA00022989"/>
    </source>
</evidence>
<evidence type="ECO:0000256" key="6">
    <source>
        <dbReference type="ARBA" id="ARBA00023136"/>
    </source>
</evidence>
<feature type="transmembrane region" description="Helical" evidence="7">
    <location>
        <begin position="73"/>
        <end position="89"/>
    </location>
</feature>